<dbReference type="InterPro" id="IPR000999">
    <property type="entry name" value="RNase_III_dom"/>
</dbReference>
<dbReference type="GO" id="GO:0006396">
    <property type="term" value="P:RNA processing"/>
    <property type="evidence" value="ECO:0007669"/>
    <property type="project" value="InterPro"/>
</dbReference>
<dbReference type="InterPro" id="IPR036389">
    <property type="entry name" value="RNase_III_sf"/>
</dbReference>
<dbReference type="SUPFAM" id="SSF69065">
    <property type="entry name" value="RNase III domain-like"/>
    <property type="match status" value="1"/>
</dbReference>
<protein>
    <recommendedName>
        <fullName evidence="1">RNase III domain-containing protein</fullName>
    </recommendedName>
</protein>
<dbReference type="PROSITE" id="PS50142">
    <property type="entry name" value="RNASE_3_2"/>
    <property type="match status" value="1"/>
</dbReference>
<proteinExistence type="predicted"/>
<accession>A0AAE8LXX5</accession>
<comment type="caution">
    <text evidence="2">The sequence shown here is derived from an EMBL/GenBank/DDBJ whole genome shotgun (WGS) entry which is preliminary data.</text>
</comment>
<evidence type="ECO:0000259" key="1">
    <source>
        <dbReference type="PROSITE" id="PS50142"/>
    </source>
</evidence>
<organism evidence="2 3">
    <name type="scientific">Fusarium torulosum</name>
    <dbReference type="NCBI Taxonomy" id="33205"/>
    <lineage>
        <taxon>Eukaryota</taxon>
        <taxon>Fungi</taxon>
        <taxon>Dikarya</taxon>
        <taxon>Ascomycota</taxon>
        <taxon>Pezizomycotina</taxon>
        <taxon>Sordariomycetes</taxon>
        <taxon>Hypocreomycetidae</taxon>
        <taxon>Hypocreales</taxon>
        <taxon>Nectriaceae</taxon>
        <taxon>Fusarium</taxon>
    </lineage>
</organism>
<evidence type="ECO:0000313" key="3">
    <source>
        <dbReference type="Proteomes" id="UP001187734"/>
    </source>
</evidence>
<dbReference type="EMBL" id="ONZP01000010">
    <property type="protein sequence ID" value="SPJ70464.1"/>
    <property type="molecule type" value="Genomic_DNA"/>
</dbReference>
<dbReference type="Proteomes" id="UP001187734">
    <property type="component" value="Unassembled WGS sequence"/>
</dbReference>
<keyword evidence="3" id="KW-1185">Reference proteome</keyword>
<reference evidence="2" key="1">
    <citation type="submission" date="2018-03" db="EMBL/GenBank/DDBJ databases">
        <authorList>
            <person name="Guldener U."/>
        </authorList>
    </citation>
    <scope>NUCLEOTIDE SEQUENCE</scope>
</reference>
<feature type="domain" description="RNase III" evidence="1">
    <location>
        <begin position="16"/>
        <end position="71"/>
    </location>
</feature>
<sequence length="130" mass="13588">MHFSHRFGPKVSHCWTTLQHQLLGNDNLGGVGMSFGFDACISASGGTVRITAGMVATALEAVLGAVEKDGGYNALAGVMDYLALTRHALLFSVTSSTPCPLPLNTSAAIYSLDLLGPLVATQSLPLVWEP</sequence>
<name>A0AAE8LXX5_9HYPO</name>
<dbReference type="GO" id="GO:0004525">
    <property type="term" value="F:ribonuclease III activity"/>
    <property type="evidence" value="ECO:0007669"/>
    <property type="project" value="InterPro"/>
</dbReference>
<gene>
    <name evidence="2" type="ORF">FTOL_00192</name>
</gene>
<evidence type="ECO:0000313" key="2">
    <source>
        <dbReference type="EMBL" id="SPJ70464.1"/>
    </source>
</evidence>
<dbReference type="AlphaFoldDB" id="A0AAE8LXX5"/>
<dbReference type="Gene3D" id="1.10.1520.10">
    <property type="entry name" value="Ribonuclease III domain"/>
    <property type="match status" value="1"/>
</dbReference>